<dbReference type="PANTHER" id="PTHR40459:SF1">
    <property type="entry name" value="CONSERVED HYPOTHETICAL ALANINE AND LEUCINE RICH PROTEIN"/>
    <property type="match status" value="1"/>
</dbReference>
<gene>
    <name evidence="3" type="ORF">HNQ92_003201</name>
</gene>
<dbReference type="SUPFAM" id="SSF51735">
    <property type="entry name" value="NAD(P)-binding Rossmann-fold domains"/>
    <property type="match status" value="1"/>
</dbReference>
<dbReference type="InterPro" id="IPR036291">
    <property type="entry name" value="NAD(P)-bd_dom_sf"/>
</dbReference>
<dbReference type="Gene3D" id="3.40.50.720">
    <property type="entry name" value="NAD(P)-binding Rossmann-like Domain"/>
    <property type="match status" value="1"/>
</dbReference>
<accession>A0A840TUV7</accession>
<dbReference type="InterPro" id="IPR019665">
    <property type="entry name" value="OxRdtase/DH_put_Rossmann_dom"/>
</dbReference>
<dbReference type="Gene3D" id="1.10.1040.20">
    <property type="entry name" value="ProC-like, C-terminal domain"/>
    <property type="match status" value="1"/>
</dbReference>
<proteinExistence type="predicted"/>
<sequence>MKISFVGAGNVAWHLAQAFENAGHVVNEVYSRDSQNARLLTTLLYDATIQPDLNFAESESALIVIAAADDALAGIIERIVLPDGVMLVHTSGTQSLAELQRLVGIYSDVPVRTGVLYPLQTFTKGVPLDYAQIPFCIEATDADTEQELTALARSVSTQVYRVDSEERQVLHIGAVFACNFTNHLLTIAHDLLAREQLDFTLLKPLIRETCEKALASTDPALAQTGPARRNDWSITSQHLAYLQPVSPEWTGLYRQLTESIRLRHFGMD</sequence>
<dbReference type="AlphaFoldDB" id="A0A840TUV7"/>
<dbReference type="Proteomes" id="UP000557307">
    <property type="component" value="Unassembled WGS sequence"/>
</dbReference>
<dbReference type="InterPro" id="IPR008927">
    <property type="entry name" value="6-PGluconate_DH-like_C_sf"/>
</dbReference>
<dbReference type="PANTHER" id="PTHR40459">
    <property type="entry name" value="CONSERVED HYPOTHETICAL ALANINE AND LEUCINE RICH PROTEIN"/>
    <property type="match status" value="1"/>
</dbReference>
<evidence type="ECO:0000313" key="3">
    <source>
        <dbReference type="EMBL" id="MBB5285053.1"/>
    </source>
</evidence>
<protein>
    <submittedName>
        <fullName evidence="3">Putative short-subunit dehydrogenase-like oxidoreductase (DUF2520 family)</fullName>
    </submittedName>
</protein>
<dbReference type="InterPro" id="IPR037108">
    <property type="entry name" value="TM1727-like_C_sf"/>
</dbReference>
<dbReference type="Pfam" id="PF10728">
    <property type="entry name" value="DUF2520"/>
    <property type="match status" value="1"/>
</dbReference>
<dbReference type="SUPFAM" id="SSF48179">
    <property type="entry name" value="6-phosphogluconate dehydrogenase C-terminal domain-like"/>
    <property type="match status" value="1"/>
</dbReference>
<name>A0A840TUV7_9BACT</name>
<evidence type="ECO:0000313" key="4">
    <source>
        <dbReference type="Proteomes" id="UP000557307"/>
    </source>
</evidence>
<organism evidence="3 4">
    <name type="scientific">Rhabdobacter roseus</name>
    <dbReference type="NCBI Taxonomy" id="1655419"/>
    <lineage>
        <taxon>Bacteria</taxon>
        <taxon>Pseudomonadati</taxon>
        <taxon>Bacteroidota</taxon>
        <taxon>Cytophagia</taxon>
        <taxon>Cytophagales</taxon>
        <taxon>Cytophagaceae</taxon>
        <taxon>Rhabdobacter</taxon>
    </lineage>
</organism>
<dbReference type="RefSeq" id="WP_184174989.1">
    <property type="nucleotide sequence ID" value="NZ_JACHGF010000004.1"/>
</dbReference>
<evidence type="ECO:0000259" key="2">
    <source>
        <dbReference type="Pfam" id="PF10728"/>
    </source>
</evidence>
<keyword evidence="4" id="KW-1185">Reference proteome</keyword>
<dbReference type="Pfam" id="PF10727">
    <property type="entry name" value="Rossmann-like"/>
    <property type="match status" value="1"/>
</dbReference>
<dbReference type="EMBL" id="JACHGF010000004">
    <property type="protein sequence ID" value="MBB5285053.1"/>
    <property type="molecule type" value="Genomic_DNA"/>
</dbReference>
<reference evidence="3 4" key="1">
    <citation type="submission" date="2020-08" db="EMBL/GenBank/DDBJ databases">
        <title>Genomic Encyclopedia of Type Strains, Phase IV (KMG-IV): sequencing the most valuable type-strain genomes for metagenomic binning, comparative biology and taxonomic classification.</title>
        <authorList>
            <person name="Goeker M."/>
        </authorList>
    </citation>
    <scope>NUCLEOTIDE SEQUENCE [LARGE SCALE GENOMIC DNA]</scope>
    <source>
        <strain evidence="3 4">DSM 105074</strain>
    </source>
</reference>
<feature type="domain" description="DUF2520" evidence="2">
    <location>
        <begin position="133"/>
        <end position="260"/>
    </location>
</feature>
<dbReference type="InterPro" id="IPR018931">
    <property type="entry name" value="DUF2520"/>
</dbReference>
<comment type="caution">
    <text evidence="3">The sequence shown here is derived from an EMBL/GenBank/DDBJ whole genome shotgun (WGS) entry which is preliminary data.</text>
</comment>
<evidence type="ECO:0000259" key="1">
    <source>
        <dbReference type="Pfam" id="PF10727"/>
    </source>
</evidence>
<feature type="domain" description="Putative oxidoreductase/dehydrogenase Rossmann-like" evidence="1">
    <location>
        <begin position="2"/>
        <end position="100"/>
    </location>
</feature>